<keyword evidence="4" id="KW-0597">Phosphoprotein</keyword>
<dbReference type="PANTHER" id="PTHR43214">
    <property type="entry name" value="TWO-COMPONENT RESPONSE REGULATOR"/>
    <property type="match status" value="1"/>
</dbReference>
<keyword evidence="2" id="KW-0238">DNA-binding</keyword>
<evidence type="ECO:0000313" key="7">
    <source>
        <dbReference type="Proteomes" id="UP000478505"/>
    </source>
</evidence>
<evidence type="ECO:0000256" key="3">
    <source>
        <dbReference type="ARBA" id="ARBA00023163"/>
    </source>
</evidence>
<evidence type="ECO:0000313" key="6">
    <source>
        <dbReference type="EMBL" id="NEV94745.1"/>
    </source>
</evidence>
<dbReference type="GO" id="GO:0003677">
    <property type="term" value="F:DNA binding"/>
    <property type="evidence" value="ECO:0007669"/>
    <property type="project" value="UniProtKB-KW"/>
</dbReference>
<comment type="caution">
    <text evidence="6">The sequence shown here is derived from an EMBL/GenBank/DDBJ whole genome shotgun (WGS) entry which is preliminary data.</text>
</comment>
<dbReference type="SUPFAM" id="SSF52172">
    <property type="entry name" value="CheY-like"/>
    <property type="match status" value="1"/>
</dbReference>
<dbReference type="PROSITE" id="PS50110">
    <property type="entry name" value="RESPONSE_REGULATORY"/>
    <property type="match status" value="1"/>
</dbReference>
<proteinExistence type="predicted"/>
<dbReference type="InterPro" id="IPR001789">
    <property type="entry name" value="Sig_transdc_resp-reg_receiver"/>
</dbReference>
<feature type="modified residue" description="4-aspartylphosphate" evidence="4">
    <location>
        <position position="63"/>
    </location>
</feature>
<dbReference type="EMBL" id="JAAIKD010000006">
    <property type="protein sequence ID" value="NEV94745.1"/>
    <property type="molecule type" value="Genomic_DNA"/>
</dbReference>
<dbReference type="InterPro" id="IPR039420">
    <property type="entry name" value="WalR-like"/>
</dbReference>
<accession>A0A6B3R6G6</accession>
<dbReference type="Gene3D" id="3.40.50.2300">
    <property type="match status" value="1"/>
</dbReference>
<name>A0A6B3R6G6_9FLAO</name>
<dbReference type="Proteomes" id="UP000478505">
    <property type="component" value="Unassembled WGS sequence"/>
</dbReference>
<evidence type="ECO:0000259" key="5">
    <source>
        <dbReference type="PROSITE" id="PS50110"/>
    </source>
</evidence>
<gene>
    <name evidence="6" type="ORF">G3567_11380</name>
</gene>
<feature type="domain" description="Response regulatory" evidence="5">
    <location>
        <begin position="5"/>
        <end position="135"/>
    </location>
</feature>
<reference evidence="6 7" key="1">
    <citation type="submission" date="2020-02" db="EMBL/GenBank/DDBJ databases">
        <title>Flavobacteriaceae Psychroflexus bacterium YR1-1, complete genome.</title>
        <authorList>
            <person name="Li Y."/>
            <person name="Wu S."/>
        </authorList>
    </citation>
    <scope>NUCLEOTIDE SEQUENCE [LARGE SCALE GENOMIC DNA]</scope>
    <source>
        <strain evidence="6 7">YR1-1</strain>
    </source>
</reference>
<evidence type="ECO:0000256" key="4">
    <source>
        <dbReference type="PROSITE-ProRule" id="PRU00169"/>
    </source>
</evidence>
<dbReference type="GO" id="GO:0000160">
    <property type="term" value="P:phosphorelay signal transduction system"/>
    <property type="evidence" value="ECO:0007669"/>
    <property type="project" value="InterPro"/>
</dbReference>
<keyword evidence="1" id="KW-0805">Transcription regulation</keyword>
<dbReference type="RefSeq" id="WP_164005453.1">
    <property type="nucleotide sequence ID" value="NZ_JAAIKD010000006.1"/>
</dbReference>
<evidence type="ECO:0000256" key="1">
    <source>
        <dbReference type="ARBA" id="ARBA00023015"/>
    </source>
</evidence>
<dbReference type="InterPro" id="IPR011006">
    <property type="entry name" value="CheY-like_superfamily"/>
</dbReference>
<keyword evidence="7" id="KW-1185">Reference proteome</keyword>
<protein>
    <submittedName>
        <fullName evidence="6">Response regulator transcription factor</fullName>
    </submittedName>
</protein>
<dbReference type="Pfam" id="PF00072">
    <property type="entry name" value="Response_reg"/>
    <property type="match status" value="1"/>
</dbReference>
<dbReference type="PANTHER" id="PTHR43214:SF41">
    <property type="entry name" value="NITRATE_NITRITE RESPONSE REGULATOR PROTEIN NARP"/>
    <property type="match status" value="1"/>
</dbReference>
<evidence type="ECO:0000256" key="2">
    <source>
        <dbReference type="ARBA" id="ARBA00023125"/>
    </source>
</evidence>
<organism evidence="6 7">
    <name type="scientific">Psychroflexus aurantiacus</name>
    <dbReference type="NCBI Taxonomy" id="2709310"/>
    <lineage>
        <taxon>Bacteria</taxon>
        <taxon>Pseudomonadati</taxon>
        <taxon>Bacteroidota</taxon>
        <taxon>Flavobacteriia</taxon>
        <taxon>Flavobacteriales</taxon>
        <taxon>Flavobacteriaceae</taxon>
        <taxon>Psychroflexus</taxon>
    </lineage>
</organism>
<keyword evidence="3" id="KW-0804">Transcription</keyword>
<sequence>MPKYNVLLVDDHPMIIAGFEQALDIIRENDKTIKFSKDSAQDCTEAANYISNTDKAYDLICLDLSLPGSKDGKYNSGEDLAKLAKKLQPEAKLLICTMLENNYKVLNVMKRIDPDGFLVKSDTNPDILISAIENLLKGKTYQSATVHQMLKKTVEFSHNIDEDNLQILYLLSQGILTKNLPQHMGLSLSAIEKRKKQMKQFFDISNTNDKILLEKAKEKGFL</sequence>
<dbReference type="AlphaFoldDB" id="A0A6B3R6G6"/>